<name>A0A1N7HT84_9FLAO</name>
<evidence type="ECO:0000313" key="2">
    <source>
        <dbReference type="EMBL" id="AZA99186.1"/>
    </source>
</evidence>
<keyword evidence="1" id="KW-0472">Membrane</keyword>
<protein>
    <submittedName>
        <fullName evidence="2">DUF3872 domain-containing protein</fullName>
    </submittedName>
</protein>
<evidence type="ECO:0000256" key="1">
    <source>
        <dbReference type="SAM" id="Phobius"/>
    </source>
</evidence>
<dbReference type="InterPro" id="IPR024355">
    <property type="entry name" value="TraQ_bacteroidetes"/>
</dbReference>
<dbReference type="PROSITE" id="PS51257">
    <property type="entry name" value="PROKAR_LIPOPROTEIN"/>
    <property type="match status" value="1"/>
</dbReference>
<keyword evidence="1" id="KW-1133">Transmembrane helix</keyword>
<dbReference type="OrthoDB" id="669114at2"/>
<dbReference type="EMBL" id="CP033926">
    <property type="protein sequence ID" value="AZA99186.1"/>
    <property type="molecule type" value="Genomic_DNA"/>
</dbReference>
<reference evidence="2 5" key="2">
    <citation type="submission" date="2018-11" db="EMBL/GenBank/DDBJ databases">
        <title>Proposal to divide the Flavobacteriaceae and reorganize its genera based on Amino Acid Identity values calculated from whole genome sequences.</title>
        <authorList>
            <person name="Nicholson A.C."/>
            <person name="Gulvik C.A."/>
            <person name="Whitney A.M."/>
            <person name="Humrighouse B.W."/>
            <person name="Bell M."/>
            <person name="Holmes B."/>
            <person name="Steigerwalt A.G."/>
            <person name="Villarma A."/>
            <person name="Sheth M."/>
            <person name="Batra D."/>
            <person name="Pryor J."/>
            <person name="Bernardet J.-F."/>
            <person name="Hugo C."/>
            <person name="Kampfer P."/>
            <person name="Newman J."/>
            <person name="McQuiston J.R."/>
        </authorList>
    </citation>
    <scope>NUCLEOTIDE SEQUENCE [LARGE SCALE GENOMIC DNA]</scope>
    <source>
        <strain evidence="2 5">DSM 16927</strain>
    </source>
</reference>
<feature type="transmembrane region" description="Helical" evidence="1">
    <location>
        <begin position="12"/>
        <end position="30"/>
    </location>
</feature>
<keyword evidence="1" id="KW-0812">Transmembrane</keyword>
<dbReference type="EMBL" id="FTNZ01000001">
    <property type="protein sequence ID" value="SIS28042.1"/>
    <property type="molecule type" value="Genomic_DNA"/>
</dbReference>
<dbReference type="Gene3D" id="2.60.40.2410">
    <property type="entry name" value="Uncharacterised protein PF12988, DUF3872"/>
    <property type="match status" value="1"/>
</dbReference>
<dbReference type="Proteomes" id="UP000186106">
    <property type="component" value="Unassembled WGS sequence"/>
</dbReference>
<reference evidence="3 4" key="1">
    <citation type="submission" date="2017-01" db="EMBL/GenBank/DDBJ databases">
        <authorList>
            <person name="Mah S.A."/>
            <person name="Swanson W.J."/>
            <person name="Moy G.W."/>
            <person name="Vacquier V.D."/>
        </authorList>
    </citation>
    <scope>NUCLEOTIDE SEQUENCE [LARGE SCALE GENOMIC DNA]</scope>
    <source>
        <strain evidence="3 4">DSM 16927</strain>
    </source>
</reference>
<dbReference type="InterPro" id="IPR038707">
    <property type="entry name" value="TraQ_sf"/>
</dbReference>
<dbReference type="Pfam" id="PF12988">
    <property type="entry name" value="TraQ_transposon"/>
    <property type="match status" value="1"/>
</dbReference>
<dbReference type="AlphaFoldDB" id="A0A1N7HT84"/>
<evidence type="ECO:0000313" key="3">
    <source>
        <dbReference type="EMBL" id="SIS28042.1"/>
    </source>
</evidence>
<dbReference type="RefSeq" id="WP_076351024.1">
    <property type="nucleotide sequence ID" value="NZ_CP033926.1"/>
</dbReference>
<organism evidence="3 4">
    <name type="scientific">Chryseobacterium joostei</name>
    <dbReference type="NCBI Taxonomy" id="112234"/>
    <lineage>
        <taxon>Bacteria</taxon>
        <taxon>Pseudomonadati</taxon>
        <taxon>Bacteroidota</taxon>
        <taxon>Flavobacteriia</taxon>
        <taxon>Flavobacteriales</taxon>
        <taxon>Weeksellaceae</taxon>
        <taxon>Chryseobacterium group</taxon>
        <taxon>Chryseobacterium</taxon>
    </lineage>
</organism>
<sequence>MKNIMHISQMSFGTLVLGLMAIVGIIFLSGCTKDTLDIQENFPFDVKVMPVPKDIALGETVEMRISIISSGEYAENKYHIRYFQNDGQGTLRYFDHKPYLPNDLYPLMQKEFRLYYTSESFVAQNFDVWISDNFGNEKQLSFQFNNKKLGPIIIGPVR</sequence>
<keyword evidence="5" id="KW-1185">Reference proteome</keyword>
<accession>A0A1N7HT84</accession>
<dbReference type="Proteomes" id="UP000279541">
    <property type="component" value="Chromosome"/>
</dbReference>
<dbReference type="STRING" id="112234.SAMN05421768_101156"/>
<proteinExistence type="predicted"/>
<evidence type="ECO:0000313" key="5">
    <source>
        <dbReference type="Proteomes" id="UP000279541"/>
    </source>
</evidence>
<evidence type="ECO:0000313" key="4">
    <source>
        <dbReference type="Proteomes" id="UP000186106"/>
    </source>
</evidence>
<gene>
    <name evidence="2" type="ORF">EG359_06015</name>
    <name evidence="3" type="ORF">SAMN05421768_101156</name>
</gene>
<dbReference type="KEGG" id="cjt:EG359_06015"/>